<dbReference type="PANTHER" id="PTHR30032">
    <property type="entry name" value="N-ACETYLMURAMOYL-L-ALANINE AMIDASE-RELATED"/>
    <property type="match status" value="1"/>
</dbReference>
<evidence type="ECO:0000313" key="2">
    <source>
        <dbReference type="Proteomes" id="UP000264006"/>
    </source>
</evidence>
<dbReference type="Gene3D" id="2.120.10.30">
    <property type="entry name" value="TolB, C-terminal domain"/>
    <property type="match status" value="2"/>
</dbReference>
<dbReference type="Gene3D" id="3.40.50.12090">
    <property type="match status" value="1"/>
</dbReference>
<dbReference type="EMBL" id="CP031165">
    <property type="protein sequence ID" value="AXV08121.1"/>
    <property type="molecule type" value="Genomic_DNA"/>
</dbReference>
<dbReference type="Proteomes" id="UP000264006">
    <property type="component" value="Chromosome"/>
</dbReference>
<dbReference type="AlphaFoldDB" id="A0A346Y0X4"/>
<dbReference type="InterPro" id="IPR051922">
    <property type="entry name" value="Bact_Sporulation_Assoc"/>
</dbReference>
<accession>A0A346Y0X4</accession>
<dbReference type="PANTHER" id="PTHR30032:SF8">
    <property type="entry name" value="GERMINATION-SPECIFIC N-ACETYLMURAMOYL-L-ALANINE AMIDASE"/>
    <property type="match status" value="1"/>
</dbReference>
<organism evidence="1 2">
    <name type="scientific">Euzebya pacifica</name>
    <dbReference type="NCBI Taxonomy" id="1608957"/>
    <lineage>
        <taxon>Bacteria</taxon>
        <taxon>Bacillati</taxon>
        <taxon>Actinomycetota</taxon>
        <taxon>Nitriliruptoria</taxon>
        <taxon>Euzebyales</taxon>
    </lineage>
</organism>
<proteinExistence type="predicted"/>
<dbReference type="Pfam" id="PF07676">
    <property type="entry name" value="PD40"/>
    <property type="match status" value="1"/>
</dbReference>
<keyword evidence="2" id="KW-1185">Reference proteome</keyword>
<dbReference type="SUPFAM" id="SSF82171">
    <property type="entry name" value="DPP6 N-terminal domain-like"/>
    <property type="match status" value="1"/>
</dbReference>
<reference evidence="1 2" key="1">
    <citation type="submission" date="2018-09" db="EMBL/GenBank/DDBJ databases">
        <title>Complete genome sequence of Euzebya sp. DY32-46 isolated from seawater of Pacific Ocean.</title>
        <authorList>
            <person name="Xu L."/>
            <person name="Wu Y.-H."/>
            <person name="Xu X.-W."/>
        </authorList>
    </citation>
    <scope>NUCLEOTIDE SEQUENCE [LARGE SCALE GENOMIC DNA]</scope>
    <source>
        <strain evidence="1 2">DY32-46</strain>
    </source>
</reference>
<dbReference type="InterPro" id="IPR007253">
    <property type="entry name" value="Cell_wall-bd_2"/>
</dbReference>
<dbReference type="KEGG" id="euz:DVS28_a3446"/>
<name>A0A346Y0X4_9ACTN</name>
<sequence length="748" mass="75989">MVVAVLGMPAPSSSQPSDTLVIVKDEAPLSNVDIAVALSQATPLPAPETVLIGRDDDFADALASGVMQSRSPLLLVPSAGPLPETVVEEVRRLGSTRAVILGGEAAVQPAIDQELQDLGLAVERRAGGSRFETAIDIARNDAAGADTVILARAFPAPGATDLTQGFADSIAAGGMSAEFGWPVLLTQTDTLTEPTRAYLAEAGITRVEIMGGTAAISAAVEQQIRDMGITTERLAGNSRAETALAVADKLGAPTAAEADHVVLVQGQAPDAWAGGFAAAAHAALLDAPIVLATGDTLPPATLDWLRDGATDPGYAVVPADGSPVLTCVVVPSLCEEARVTLGLPPDSPAGGPLELLSTDPDGIAAGGYAPSTSADGRTVAFLSDGPLSPDADGALHVWAHTADGLVMIDRTPDGSPAATFDPEAQVSADGRWVVFTSEDQTLAGGDLGQLRSAYVHDLQTGDTAHVSIDGTGAPGNYVGSPSIDADGSVVSYVSQGDVGQDAGCACYWMWWHDLDSGEVGVVRTPDGAPVEAAGGTRPKLSGDGTALVFMTATGLLPGDDNDGADTYLYDITTGTLELISVGPDGHAGTTTDFNPSSEVGVSHDASVVTFASTAGDLVAGDGAESGQVYLRDRSTGTTVRLTGPDPAGGIYTEATAGLSTNGRWAVFASSNDPTATGRFGCGVFRFSVLDGTITRIDQGPGDSNNCPIRADVADDGTVVTDHFAALHDGNDEHQNALGGYDVYRSGPG</sequence>
<gene>
    <name evidence="1" type="ORF">DVS28_a3446</name>
</gene>
<evidence type="ECO:0000313" key="1">
    <source>
        <dbReference type="EMBL" id="AXV08121.1"/>
    </source>
</evidence>
<dbReference type="Pfam" id="PF04122">
    <property type="entry name" value="CW_binding_2"/>
    <property type="match status" value="3"/>
</dbReference>
<dbReference type="InterPro" id="IPR011042">
    <property type="entry name" value="6-blade_b-propeller_TolB-like"/>
</dbReference>
<protein>
    <submittedName>
        <fullName evidence="1">Alkaline phosphatase</fullName>
    </submittedName>
</protein>
<dbReference type="InterPro" id="IPR011659">
    <property type="entry name" value="WD40"/>
</dbReference>